<gene>
    <name evidence="1" type="ORF">HMPREF1085_02302</name>
</gene>
<proteinExistence type="predicted"/>
<protein>
    <submittedName>
        <fullName evidence="1">Uncharacterized protein</fullName>
    </submittedName>
</protein>
<dbReference type="HOGENOM" id="CLU_3116249_0_0_9"/>
<evidence type="ECO:0000313" key="1">
    <source>
        <dbReference type="EMBL" id="ENZ50817.1"/>
    </source>
</evidence>
<evidence type="ECO:0000313" key="2">
    <source>
        <dbReference type="Proteomes" id="UP000013126"/>
    </source>
</evidence>
<comment type="caution">
    <text evidence="1">The sequence shown here is derived from an EMBL/GenBank/DDBJ whole genome shotgun (WGS) entry which is preliminary data.</text>
</comment>
<sequence>MIFTYFGIILFLTWEWVKFISKSPVKQAIRPNQAGKYGIPYPCERSRHPE</sequence>
<reference evidence="1 2" key="1">
    <citation type="submission" date="2013-01" db="EMBL/GenBank/DDBJ databases">
        <title>The Genome Sequence of Clostridium bolteae 90A9.</title>
        <authorList>
            <consortium name="The Broad Institute Genome Sequencing Platform"/>
            <person name="Earl A."/>
            <person name="Ward D."/>
            <person name="Feldgarden M."/>
            <person name="Gevers D."/>
            <person name="Courvalin P."/>
            <person name="Lambert T."/>
            <person name="Walker B."/>
            <person name="Young S.K."/>
            <person name="Zeng Q."/>
            <person name="Gargeya S."/>
            <person name="Fitzgerald M."/>
            <person name="Haas B."/>
            <person name="Abouelleil A."/>
            <person name="Alvarado L."/>
            <person name="Arachchi H.M."/>
            <person name="Berlin A.M."/>
            <person name="Chapman S.B."/>
            <person name="Dewar J."/>
            <person name="Goldberg J."/>
            <person name="Griggs A."/>
            <person name="Gujja S."/>
            <person name="Hansen M."/>
            <person name="Howarth C."/>
            <person name="Imamovic A."/>
            <person name="Larimer J."/>
            <person name="McCowan C."/>
            <person name="Murphy C."/>
            <person name="Neiman D."/>
            <person name="Pearson M."/>
            <person name="Priest M."/>
            <person name="Roberts A."/>
            <person name="Saif S."/>
            <person name="Shea T."/>
            <person name="Sisk P."/>
            <person name="Sykes S."/>
            <person name="Wortman J."/>
            <person name="Nusbaum C."/>
            <person name="Birren B."/>
        </authorList>
    </citation>
    <scope>NUCLEOTIDE SEQUENCE [LARGE SCALE GENOMIC DNA]</scope>
    <source>
        <strain evidence="1 2">90A9</strain>
    </source>
</reference>
<accession>R0C2V3</accession>
<dbReference type="AlphaFoldDB" id="R0C2V3"/>
<keyword evidence="2" id="KW-1185">Reference proteome</keyword>
<organism evidence="1 2">
    <name type="scientific">Enterocloster bolteae 90A9</name>
    <dbReference type="NCBI Taxonomy" id="997894"/>
    <lineage>
        <taxon>Bacteria</taxon>
        <taxon>Bacillati</taxon>
        <taxon>Bacillota</taxon>
        <taxon>Clostridia</taxon>
        <taxon>Lachnospirales</taxon>
        <taxon>Lachnospiraceae</taxon>
        <taxon>Enterocloster</taxon>
    </lineage>
</organism>
<dbReference type="EMBL" id="AGYH01000005">
    <property type="protein sequence ID" value="ENZ50817.1"/>
    <property type="molecule type" value="Genomic_DNA"/>
</dbReference>
<dbReference type="Proteomes" id="UP000013126">
    <property type="component" value="Unassembled WGS sequence"/>
</dbReference>
<name>R0C2V3_9FIRM</name>